<organism evidence="4 5">
    <name type="scientific">Chelatococcus reniformis</name>
    <dbReference type="NCBI Taxonomy" id="1494448"/>
    <lineage>
        <taxon>Bacteria</taxon>
        <taxon>Pseudomonadati</taxon>
        <taxon>Pseudomonadota</taxon>
        <taxon>Alphaproteobacteria</taxon>
        <taxon>Hyphomicrobiales</taxon>
        <taxon>Chelatococcaceae</taxon>
        <taxon>Chelatococcus</taxon>
    </lineage>
</organism>
<evidence type="ECO:0000313" key="5">
    <source>
        <dbReference type="Proteomes" id="UP000637002"/>
    </source>
</evidence>
<proteinExistence type="predicted"/>
<dbReference type="EMBL" id="BMGG01000004">
    <property type="protein sequence ID" value="GGC67670.1"/>
    <property type="molecule type" value="Genomic_DNA"/>
</dbReference>
<reference evidence="4" key="2">
    <citation type="submission" date="2020-09" db="EMBL/GenBank/DDBJ databases">
        <authorList>
            <person name="Sun Q."/>
            <person name="Zhou Y."/>
        </authorList>
    </citation>
    <scope>NUCLEOTIDE SEQUENCE</scope>
    <source>
        <strain evidence="4">CGMCC 1.12919</strain>
    </source>
</reference>
<dbReference type="Pfam" id="PF12000">
    <property type="entry name" value="Glyco_trans_4_3"/>
    <property type="match status" value="1"/>
</dbReference>
<keyword evidence="1 4" id="KW-0808">Transferase</keyword>
<name>A0A916UBK3_9HYPH</name>
<reference evidence="4" key="1">
    <citation type="journal article" date="2014" name="Int. J. Syst. Evol. Microbiol.">
        <title>Complete genome sequence of Corynebacterium casei LMG S-19264T (=DSM 44701T), isolated from a smear-ripened cheese.</title>
        <authorList>
            <consortium name="US DOE Joint Genome Institute (JGI-PGF)"/>
            <person name="Walter F."/>
            <person name="Albersmeier A."/>
            <person name="Kalinowski J."/>
            <person name="Ruckert C."/>
        </authorList>
    </citation>
    <scope>NUCLEOTIDE SEQUENCE</scope>
    <source>
        <strain evidence="4">CGMCC 1.12919</strain>
    </source>
</reference>
<dbReference type="GO" id="GO:0016757">
    <property type="term" value="F:glycosyltransferase activity"/>
    <property type="evidence" value="ECO:0007669"/>
    <property type="project" value="InterPro"/>
</dbReference>
<dbReference type="AlphaFoldDB" id="A0A916UBK3"/>
<evidence type="ECO:0000259" key="2">
    <source>
        <dbReference type="Pfam" id="PF00534"/>
    </source>
</evidence>
<gene>
    <name evidence="4" type="ORF">GCM10010994_27840</name>
</gene>
<dbReference type="Pfam" id="PF00534">
    <property type="entry name" value="Glycos_transf_1"/>
    <property type="match status" value="1"/>
</dbReference>
<sequence>MNVLFVHNNFPAQFRHVAPALAKIAGVRVAAIGTWTARDVEGVRLERYRAEGPSSQAHTFARRFDAECRRAEEVIYAATKLRSSGFEPDVIVGHSGWGETIPLREMFPRARIVVYSEFYYRSRGLDVGFDPEFPSYGVDGMVGLNARNASQLLALADADIGISPTQWQRSTYPPELQAKIQVIHEGIDTAIVAPNPGATFELASGRRLTRDDEVVTFVARALEPLRGFHVFMRALPEIQRAQPKAEIVIVGDTVTPYGLRARGGRSWKEVFLGEVEGRLDMSRIHFVGHLAYEHYLSLLQISSAHVYLTYPFVVSWSLLEAMSACCAVIGSDTPPVREIVRGGEGLLVPFFEPSAIAAQVVAVLEKGQAFDGMRQRARQRILDGYDKATVCVPRLMSLLTRL</sequence>
<dbReference type="Proteomes" id="UP000637002">
    <property type="component" value="Unassembled WGS sequence"/>
</dbReference>
<dbReference type="PANTHER" id="PTHR46401:SF2">
    <property type="entry name" value="GLYCOSYLTRANSFERASE WBBK-RELATED"/>
    <property type="match status" value="1"/>
</dbReference>
<comment type="caution">
    <text evidence="4">The sequence shown here is derived from an EMBL/GenBank/DDBJ whole genome shotgun (WGS) entry which is preliminary data.</text>
</comment>
<evidence type="ECO:0000259" key="3">
    <source>
        <dbReference type="Pfam" id="PF12000"/>
    </source>
</evidence>
<accession>A0A916UBK3</accession>
<keyword evidence="5" id="KW-1185">Reference proteome</keyword>
<dbReference type="InterPro" id="IPR001296">
    <property type="entry name" value="Glyco_trans_1"/>
</dbReference>
<feature type="domain" description="Glycosyl transferase family 4" evidence="3">
    <location>
        <begin position="26"/>
        <end position="191"/>
    </location>
</feature>
<protein>
    <submittedName>
        <fullName evidence="4">Glycosyl transferase</fullName>
    </submittedName>
</protein>
<dbReference type="InterPro" id="IPR022623">
    <property type="entry name" value="Glyco_trans_4"/>
</dbReference>
<dbReference type="RefSeq" id="WP_188609743.1">
    <property type="nucleotide sequence ID" value="NZ_BMGG01000004.1"/>
</dbReference>
<dbReference type="GO" id="GO:0009103">
    <property type="term" value="P:lipopolysaccharide biosynthetic process"/>
    <property type="evidence" value="ECO:0007669"/>
    <property type="project" value="TreeGrafter"/>
</dbReference>
<dbReference type="Gene3D" id="3.40.50.2000">
    <property type="entry name" value="Glycogen Phosphorylase B"/>
    <property type="match status" value="2"/>
</dbReference>
<dbReference type="PANTHER" id="PTHR46401">
    <property type="entry name" value="GLYCOSYLTRANSFERASE WBBK-RELATED"/>
    <property type="match status" value="1"/>
</dbReference>
<evidence type="ECO:0000313" key="4">
    <source>
        <dbReference type="EMBL" id="GGC67670.1"/>
    </source>
</evidence>
<dbReference type="SUPFAM" id="SSF53756">
    <property type="entry name" value="UDP-Glycosyltransferase/glycogen phosphorylase"/>
    <property type="match status" value="1"/>
</dbReference>
<feature type="domain" description="Glycosyl transferase family 1" evidence="2">
    <location>
        <begin position="211"/>
        <end position="379"/>
    </location>
</feature>
<evidence type="ECO:0000256" key="1">
    <source>
        <dbReference type="ARBA" id="ARBA00022679"/>
    </source>
</evidence>